<organism evidence="1 2">
    <name type="scientific">Paenibacillus illinoisensis</name>
    <dbReference type="NCBI Taxonomy" id="59845"/>
    <lineage>
        <taxon>Bacteria</taxon>
        <taxon>Bacillati</taxon>
        <taxon>Bacillota</taxon>
        <taxon>Bacilli</taxon>
        <taxon>Bacillales</taxon>
        <taxon>Paenibacillaceae</taxon>
        <taxon>Paenibacillus</taxon>
    </lineage>
</organism>
<dbReference type="Proteomes" id="UP000247459">
    <property type="component" value="Unassembled WGS sequence"/>
</dbReference>
<sequence length="231" mass="26094">MDRLFNIEPSDLMKIQAQTLYTMNMQQRLTGINEPEGGHAPALFIGMTSAGLLPYYHEHLPPNLTDQLATEAKLPLDIPKLLGMIEAYKPVKHLWMGPAFVFREKWDKWHSRVQLIDRHHTFLLEEHFPDLIGRLHAKAPVVAYVIGDSAVAVCCSARTSELGAEASLHTIPAYRGHGYGVETVKCWQYHVQESGRIPLYSTSWDNLSSQQVARKLGLYQYGMDFSITTSS</sequence>
<evidence type="ECO:0000313" key="1">
    <source>
        <dbReference type="EMBL" id="PYY28599.1"/>
    </source>
</evidence>
<reference evidence="1 2" key="1">
    <citation type="submission" date="2018-01" db="EMBL/GenBank/DDBJ databases">
        <title>Genome sequence of the PGP bacterium Paenibacillus illinoisensis E3.</title>
        <authorList>
            <person name="Rolli E."/>
            <person name="Marasco R."/>
            <person name="Bessem C."/>
            <person name="Michoud G."/>
            <person name="Gaiarsa S."/>
            <person name="Borin S."/>
            <person name="Daffonchio D."/>
        </authorList>
    </citation>
    <scope>NUCLEOTIDE SEQUENCE [LARGE SCALE GENOMIC DNA]</scope>
    <source>
        <strain evidence="1 2">E3</strain>
    </source>
</reference>
<protein>
    <recommendedName>
        <fullName evidence="3">N-acetyltransferase domain-containing protein</fullName>
    </recommendedName>
</protein>
<dbReference type="EMBL" id="PRLG01000020">
    <property type="protein sequence ID" value="PYY28599.1"/>
    <property type="molecule type" value="Genomic_DNA"/>
</dbReference>
<proteinExistence type="predicted"/>
<dbReference type="AlphaFoldDB" id="A0A2W0CD28"/>
<evidence type="ECO:0000313" key="2">
    <source>
        <dbReference type="Proteomes" id="UP000247459"/>
    </source>
</evidence>
<evidence type="ECO:0008006" key="3">
    <source>
        <dbReference type="Google" id="ProtNLM"/>
    </source>
</evidence>
<comment type="caution">
    <text evidence="1">The sequence shown here is derived from an EMBL/GenBank/DDBJ whole genome shotgun (WGS) entry which is preliminary data.</text>
</comment>
<dbReference type="Gene3D" id="3.40.630.30">
    <property type="match status" value="1"/>
</dbReference>
<name>A0A2W0CD28_9BACL</name>
<dbReference type="SUPFAM" id="SSF55729">
    <property type="entry name" value="Acyl-CoA N-acyltransferases (Nat)"/>
    <property type="match status" value="1"/>
</dbReference>
<dbReference type="RefSeq" id="WP_110821133.1">
    <property type="nucleotide sequence ID" value="NZ_PRLG01000020.1"/>
</dbReference>
<dbReference type="InterPro" id="IPR016181">
    <property type="entry name" value="Acyl_CoA_acyltransferase"/>
</dbReference>
<gene>
    <name evidence="1" type="ORF">PIL02S_03805</name>
</gene>
<accession>A0A2W0CD28</accession>